<protein>
    <submittedName>
        <fullName evidence="8">PLDc N-terminal domain-containing protein</fullName>
    </submittedName>
</protein>
<dbReference type="Pfam" id="PF13396">
    <property type="entry name" value="PLDc_N"/>
    <property type="match status" value="1"/>
</dbReference>
<evidence type="ECO:0000256" key="1">
    <source>
        <dbReference type="ARBA" id="ARBA00004651"/>
    </source>
</evidence>
<dbReference type="GO" id="GO:0005886">
    <property type="term" value="C:plasma membrane"/>
    <property type="evidence" value="ECO:0007669"/>
    <property type="project" value="UniProtKB-SubCell"/>
</dbReference>
<evidence type="ECO:0000313" key="9">
    <source>
        <dbReference type="Proteomes" id="UP000636458"/>
    </source>
</evidence>
<keyword evidence="9" id="KW-1185">Reference proteome</keyword>
<keyword evidence="2" id="KW-1003">Cell membrane</keyword>
<keyword evidence="4 6" id="KW-1133">Transmembrane helix</keyword>
<evidence type="ECO:0000256" key="3">
    <source>
        <dbReference type="ARBA" id="ARBA00022692"/>
    </source>
</evidence>
<dbReference type="Proteomes" id="UP000636458">
    <property type="component" value="Unassembled WGS sequence"/>
</dbReference>
<dbReference type="AlphaFoldDB" id="A0A934SPL5"/>
<evidence type="ECO:0000256" key="5">
    <source>
        <dbReference type="ARBA" id="ARBA00023136"/>
    </source>
</evidence>
<keyword evidence="3 6" id="KW-0812">Transmembrane</keyword>
<dbReference type="EMBL" id="JAEPES010000001">
    <property type="protein sequence ID" value="MBK4346655.1"/>
    <property type="molecule type" value="Genomic_DNA"/>
</dbReference>
<dbReference type="RefSeq" id="WP_200554969.1">
    <property type="nucleotide sequence ID" value="NZ_JAEPES010000001.1"/>
</dbReference>
<evidence type="ECO:0000313" key="8">
    <source>
        <dbReference type="EMBL" id="MBK4346655.1"/>
    </source>
</evidence>
<gene>
    <name evidence="8" type="ORF">IV501_03315</name>
</gene>
<evidence type="ECO:0000256" key="2">
    <source>
        <dbReference type="ARBA" id="ARBA00022475"/>
    </source>
</evidence>
<feature type="transmembrane region" description="Helical" evidence="6">
    <location>
        <begin position="34"/>
        <end position="54"/>
    </location>
</feature>
<comment type="subcellular location">
    <subcellularLocation>
        <location evidence="1">Cell membrane</location>
        <topology evidence="1">Multi-pass membrane protein</topology>
    </subcellularLocation>
</comment>
<comment type="caution">
    <text evidence="8">The sequence shown here is derived from an EMBL/GenBank/DDBJ whole genome shotgun (WGS) entry which is preliminary data.</text>
</comment>
<name>A0A934SPL5_9MICO</name>
<evidence type="ECO:0000256" key="6">
    <source>
        <dbReference type="SAM" id="Phobius"/>
    </source>
</evidence>
<evidence type="ECO:0000259" key="7">
    <source>
        <dbReference type="Pfam" id="PF13396"/>
    </source>
</evidence>
<accession>A0A934SPL5</accession>
<reference evidence="8" key="1">
    <citation type="submission" date="2021-01" db="EMBL/GenBank/DDBJ databases">
        <title>Lacisediminihabitans sp. nov. strain G11-30, isolated from Antarctic Soil.</title>
        <authorList>
            <person name="Li J."/>
        </authorList>
    </citation>
    <scope>NUCLEOTIDE SEQUENCE</scope>
    <source>
        <strain evidence="8">G11-30</strain>
    </source>
</reference>
<keyword evidence="5 6" id="KW-0472">Membrane</keyword>
<evidence type="ECO:0000256" key="4">
    <source>
        <dbReference type="ARBA" id="ARBA00022989"/>
    </source>
</evidence>
<proteinExistence type="predicted"/>
<dbReference type="InterPro" id="IPR027379">
    <property type="entry name" value="CLS_N"/>
</dbReference>
<sequence>MYIVVSVLMLALVIGALVDIITRDDWQVKHLPKLVWVLLVVFLPLVGSIIWFAVGREYSRPVDRGTFGDSRRWGASLPAARPAKSTEEQLAELEREIEFYEGKRGPNADKA</sequence>
<organism evidence="8 9">
    <name type="scientific">Lacisediminihabitans changchengi</name>
    <dbReference type="NCBI Taxonomy" id="2787634"/>
    <lineage>
        <taxon>Bacteria</taxon>
        <taxon>Bacillati</taxon>
        <taxon>Actinomycetota</taxon>
        <taxon>Actinomycetes</taxon>
        <taxon>Micrococcales</taxon>
        <taxon>Microbacteriaceae</taxon>
        <taxon>Lacisediminihabitans</taxon>
    </lineage>
</organism>
<feature type="domain" description="Cardiolipin synthase N-terminal" evidence="7">
    <location>
        <begin position="11"/>
        <end position="56"/>
    </location>
</feature>